<dbReference type="VEuPathDB" id="MicrosporidiaDB:HERIO_1728"/>
<accession>A0A1X0QAH8</accession>
<name>A0A1X0QAH8_9MICR</name>
<dbReference type="AlphaFoldDB" id="A0A1X0QAH8"/>
<evidence type="ECO:0000313" key="1">
    <source>
        <dbReference type="EMBL" id="ORD96799.1"/>
    </source>
</evidence>
<reference evidence="1 2" key="1">
    <citation type="journal article" date="2017" name="Environ. Microbiol.">
        <title>Decay of the glycolytic pathway and adaptation to intranuclear parasitism within Enterocytozoonidae microsporidia.</title>
        <authorList>
            <person name="Wiredu Boakye D."/>
            <person name="Jaroenlak P."/>
            <person name="Prachumwat A."/>
            <person name="Williams T.A."/>
            <person name="Bateman K.S."/>
            <person name="Itsathitphaisarn O."/>
            <person name="Sritunyalucksana K."/>
            <person name="Paszkiewicz K.H."/>
            <person name="Moore K.A."/>
            <person name="Stentiford G.D."/>
            <person name="Williams B.A."/>
        </authorList>
    </citation>
    <scope>NUCLEOTIDE SEQUENCE [LARGE SCALE GENOMIC DNA]</scope>
    <source>
        <strain evidence="2">canceri</strain>
    </source>
</reference>
<dbReference type="EMBL" id="LTAI01001093">
    <property type="protein sequence ID" value="ORD96799.1"/>
    <property type="molecule type" value="Genomic_DNA"/>
</dbReference>
<dbReference type="Proteomes" id="UP000192501">
    <property type="component" value="Unassembled WGS sequence"/>
</dbReference>
<comment type="caution">
    <text evidence="1">The sequence shown here is derived from an EMBL/GenBank/DDBJ whole genome shotgun (WGS) entry which is preliminary data.</text>
</comment>
<dbReference type="VEuPathDB" id="MicrosporidiaDB:A0H76_412"/>
<sequence length="196" mass="23019">MSIREYIDMIFYRKRVVIKHEKNTVEEVQNRITDDFIENSKVKIFYTSKSQESIKGDLCKEDNTDLQASNNTNSKVLLTNRTFSFKDSLERFKNVKITKSPPKEFKIEKRSSDFGNSMQNIHAFFKDKKLVAQRMQFSCNYITDHLEYKDNINGKLNQSNSNKKTVNKKDKSMKKNTKTLDYDIEVSAMLSYLSAF</sequence>
<organism evidence="1 2">
    <name type="scientific">Hepatospora eriocheir</name>
    <dbReference type="NCBI Taxonomy" id="1081669"/>
    <lineage>
        <taxon>Eukaryota</taxon>
        <taxon>Fungi</taxon>
        <taxon>Fungi incertae sedis</taxon>
        <taxon>Microsporidia</taxon>
        <taxon>Hepatosporidae</taxon>
        <taxon>Hepatospora</taxon>
    </lineage>
</organism>
<evidence type="ECO:0000313" key="2">
    <source>
        <dbReference type="Proteomes" id="UP000192501"/>
    </source>
</evidence>
<protein>
    <submittedName>
        <fullName evidence="1">Uncharacterized protein</fullName>
    </submittedName>
</protein>
<gene>
    <name evidence="1" type="ORF">A0H76_412</name>
</gene>
<proteinExistence type="predicted"/>